<evidence type="ECO:0000259" key="1">
    <source>
        <dbReference type="Pfam" id="PF12708"/>
    </source>
</evidence>
<feature type="domain" description="Rhamnogalacturonase A/B/Epimerase-like pectate lyase" evidence="1">
    <location>
        <begin position="363"/>
        <end position="462"/>
    </location>
</feature>
<protein>
    <submittedName>
        <fullName evidence="2">Pectate lyase-like protein</fullName>
    </submittedName>
</protein>
<organism evidence="2 3">
    <name type="scientific">Pseudobacter ginsenosidimutans</name>
    <dbReference type="NCBI Taxonomy" id="661488"/>
    <lineage>
        <taxon>Bacteria</taxon>
        <taxon>Pseudomonadati</taxon>
        <taxon>Bacteroidota</taxon>
        <taxon>Chitinophagia</taxon>
        <taxon>Chitinophagales</taxon>
        <taxon>Chitinophagaceae</taxon>
        <taxon>Pseudobacter</taxon>
    </lineage>
</organism>
<evidence type="ECO:0000313" key="3">
    <source>
        <dbReference type="Proteomes" id="UP000293874"/>
    </source>
</evidence>
<dbReference type="GO" id="GO:0016829">
    <property type="term" value="F:lyase activity"/>
    <property type="evidence" value="ECO:0007669"/>
    <property type="project" value="UniProtKB-KW"/>
</dbReference>
<dbReference type="AlphaFoldDB" id="A0A4Q7MFQ0"/>
<dbReference type="Gene3D" id="2.160.20.10">
    <property type="entry name" value="Single-stranded right-handed beta-helix, Pectin lyase-like"/>
    <property type="match status" value="2"/>
</dbReference>
<dbReference type="InterPro" id="IPR011050">
    <property type="entry name" value="Pectin_lyase_fold/virulence"/>
</dbReference>
<proteinExistence type="predicted"/>
<dbReference type="Proteomes" id="UP000293874">
    <property type="component" value="Unassembled WGS sequence"/>
</dbReference>
<gene>
    <name evidence="2" type="ORF">EV199_5736</name>
</gene>
<keyword evidence="3" id="KW-1185">Reference proteome</keyword>
<dbReference type="SUPFAM" id="SSF51126">
    <property type="entry name" value="Pectin lyase-like"/>
    <property type="match status" value="2"/>
</dbReference>
<evidence type="ECO:0000313" key="2">
    <source>
        <dbReference type="EMBL" id="RZS65562.1"/>
    </source>
</evidence>
<dbReference type="Pfam" id="PF12708">
    <property type="entry name" value="Pect-lyase_RHGA_epim"/>
    <property type="match status" value="2"/>
</dbReference>
<accession>A0A4Q7MFQ0</accession>
<comment type="caution">
    <text evidence="2">The sequence shown here is derived from an EMBL/GenBank/DDBJ whole genome shotgun (WGS) entry which is preliminary data.</text>
</comment>
<sequence>MSTTYYGTLDNPTPGISVQPGQVFPTDRQGTLVEIDALPAGASVDNIFYFNSPTAGKFLQRVIDGVIRATQCGVYPGSDQTSKLQTAFNNAGIKLIVLDNPEGSAITINGTLTIPSGKVLAFKNGNKLEGTGTIKGKISADECANILSPTLNLNEVESELGYLPAAWFGVAGDGITENTAAFNKIKANVKHNLVQFSFPKGSDILFNGSIDFLYAKTFRVMPGVRFTGDGNLIQVIFDAGYTQEIFGPVMDVLYPRSVTGMVSVKWYGCKGDGVTNDNSAMVRAIGVANSRFMDIFVPAGSYLLTGSDINVYGAYSKKFIFESGAKFTGTVLIKQVIIQADYNAQIADTSVYFSDPKPYAGLFSVRWYGALGNDSNNDTEAVNKANLVLAERGKLYFPRGIYRLDGALINNEVVGDGRTTTLKAWDSNTQVVFKVGRHIVSTDTGLRSIENFVVDGSNVAIGLQFNNGGVNDMYAGRWRFRDIVFSQCIRSIDKPTGNSMNIFDGCAFIGSASTDYHYYAQDLPAMHAGLDKFFNCRFFGSRKAAAYINDTEGGGTRFQDCVFEYNYGFTIFIKKGGVKHHVLPVVIDNCWMEGNASGSVNGFPVDINGEIFTTPFDYYFEECNAVKLQNTTMCRIKLVKSAVFADTVSYGYQPGKVVEKDADSLFVEKTKFGWNMTDSGAYLEDKIAYASETGGARFRSTFPAGFTGKNIPGVLFAHKLDTLSGFTHGGAFDMSLQQDGELTNSCIEISNVTASGYITPTAYTPTVGKYIVAAIGMKLISGPQAYMIDNNSSILLAQTSTIGQWEYFYTILKLQGAGTRTLYVDAARNAGSTFRISCLMYVEFNTHQAAVEFVKKNIFPGPLTFQNSIRTVTANYSPVPDDETILVNTNSGNVTISYNTTMNTKIRNIVNIGTSGNQVTVLPSSGTINGSPSAVIADGLSLRLQSNLTDIYSF</sequence>
<dbReference type="RefSeq" id="WP_130544218.1">
    <property type="nucleotide sequence ID" value="NZ_SGXA01000005.1"/>
</dbReference>
<dbReference type="InterPro" id="IPR024535">
    <property type="entry name" value="RHGA/B-epi-like_pectate_lyase"/>
</dbReference>
<dbReference type="EMBL" id="SGXA01000005">
    <property type="protein sequence ID" value="RZS65562.1"/>
    <property type="molecule type" value="Genomic_DNA"/>
</dbReference>
<dbReference type="InterPro" id="IPR012334">
    <property type="entry name" value="Pectin_lyas_fold"/>
</dbReference>
<reference evidence="2 3" key="1">
    <citation type="submission" date="2019-02" db="EMBL/GenBank/DDBJ databases">
        <title>Genomic Encyclopedia of Type Strains, Phase IV (KMG-IV): sequencing the most valuable type-strain genomes for metagenomic binning, comparative biology and taxonomic classification.</title>
        <authorList>
            <person name="Goeker M."/>
        </authorList>
    </citation>
    <scope>NUCLEOTIDE SEQUENCE [LARGE SCALE GENOMIC DNA]</scope>
    <source>
        <strain evidence="2 3">DSM 18116</strain>
    </source>
</reference>
<keyword evidence="2" id="KW-0456">Lyase</keyword>
<feature type="domain" description="Rhamnogalacturonase A/B/Epimerase-like pectate lyase" evidence="1">
    <location>
        <begin position="262"/>
        <end position="341"/>
    </location>
</feature>
<name>A0A4Q7MFQ0_9BACT</name>